<feature type="compositionally biased region" description="Basic and acidic residues" evidence="1">
    <location>
        <begin position="28"/>
        <end position="38"/>
    </location>
</feature>
<feature type="region of interest" description="Disordered" evidence="1">
    <location>
        <begin position="1"/>
        <end position="38"/>
    </location>
</feature>
<reference evidence="3" key="2">
    <citation type="journal article" date="2017" name="Nat. Plants">
        <title>The Aegilops tauschii genome reveals multiple impacts of transposons.</title>
        <authorList>
            <person name="Zhao G."/>
            <person name="Zou C."/>
            <person name="Li K."/>
            <person name="Wang K."/>
            <person name="Li T."/>
            <person name="Gao L."/>
            <person name="Zhang X."/>
            <person name="Wang H."/>
            <person name="Yang Z."/>
            <person name="Liu X."/>
            <person name="Jiang W."/>
            <person name="Mao L."/>
            <person name="Kong X."/>
            <person name="Jiao Y."/>
            <person name="Jia J."/>
        </authorList>
    </citation>
    <scope>NUCLEOTIDE SEQUENCE [LARGE SCALE GENOMIC DNA]</scope>
    <source>
        <strain evidence="3">cv. AL8/78</strain>
    </source>
</reference>
<reference evidence="3" key="1">
    <citation type="journal article" date="2014" name="Science">
        <title>Ancient hybridizations among the ancestral genomes of bread wheat.</title>
        <authorList>
            <consortium name="International Wheat Genome Sequencing Consortium,"/>
            <person name="Marcussen T."/>
            <person name="Sandve S.R."/>
            <person name="Heier L."/>
            <person name="Spannagl M."/>
            <person name="Pfeifer M."/>
            <person name="Jakobsen K.S."/>
            <person name="Wulff B.B."/>
            <person name="Steuernagel B."/>
            <person name="Mayer K.F."/>
            <person name="Olsen O.A."/>
        </authorList>
    </citation>
    <scope>NUCLEOTIDE SEQUENCE [LARGE SCALE GENOMIC DNA]</scope>
    <source>
        <strain evidence="3">cv. AL8/78</strain>
    </source>
</reference>
<reference evidence="2" key="5">
    <citation type="journal article" date="2021" name="G3 (Bethesda)">
        <title>Aegilops tauschii genome assembly Aet v5.0 features greater sequence contiguity and improved annotation.</title>
        <authorList>
            <person name="Wang L."/>
            <person name="Zhu T."/>
            <person name="Rodriguez J.C."/>
            <person name="Deal K.R."/>
            <person name="Dubcovsky J."/>
            <person name="McGuire P.E."/>
            <person name="Lux T."/>
            <person name="Spannagl M."/>
            <person name="Mayer K.F.X."/>
            <person name="Baldrich P."/>
            <person name="Meyers B.C."/>
            <person name="Huo N."/>
            <person name="Gu Y.Q."/>
            <person name="Zhou H."/>
            <person name="Devos K.M."/>
            <person name="Bennetzen J.L."/>
            <person name="Unver T."/>
            <person name="Budak H."/>
            <person name="Gulick P.J."/>
            <person name="Galiba G."/>
            <person name="Kalapos B."/>
            <person name="Nelson D.R."/>
            <person name="Li P."/>
            <person name="You F.M."/>
            <person name="Luo M.C."/>
            <person name="Dvorak J."/>
        </authorList>
    </citation>
    <scope>NUCLEOTIDE SEQUENCE [LARGE SCALE GENOMIC DNA]</scope>
    <source>
        <strain evidence="2">cv. AL8/78</strain>
    </source>
</reference>
<dbReference type="Gramene" id="AET6Gv21017100.4">
    <property type="protein sequence ID" value="AET6Gv21017100.4"/>
    <property type="gene ID" value="AET6Gv21017100"/>
</dbReference>
<reference evidence="2" key="3">
    <citation type="journal article" date="2017" name="Nature">
        <title>Genome sequence of the progenitor of the wheat D genome Aegilops tauschii.</title>
        <authorList>
            <person name="Luo M.C."/>
            <person name="Gu Y.Q."/>
            <person name="Puiu D."/>
            <person name="Wang H."/>
            <person name="Twardziok S.O."/>
            <person name="Deal K.R."/>
            <person name="Huo N."/>
            <person name="Zhu T."/>
            <person name="Wang L."/>
            <person name="Wang Y."/>
            <person name="McGuire P.E."/>
            <person name="Liu S."/>
            <person name="Long H."/>
            <person name="Ramasamy R.K."/>
            <person name="Rodriguez J.C."/>
            <person name="Van S.L."/>
            <person name="Yuan L."/>
            <person name="Wang Z."/>
            <person name="Xia Z."/>
            <person name="Xiao L."/>
            <person name="Anderson O.D."/>
            <person name="Ouyang S."/>
            <person name="Liang Y."/>
            <person name="Zimin A.V."/>
            <person name="Pertea G."/>
            <person name="Qi P."/>
            <person name="Bennetzen J.L."/>
            <person name="Dai X."/>
            <person name="Dawson M.W."/>
            <person name="Muller H.G."/>
            <person name="Kugler K."/>
            <person name="Rivarola-Duarte L."/>
            <person name="Spannagl M."/>
            <person name="Mayer K.F.X."/>
            <person name="Lu F.H."/>
            <person name="Bevan M.W."/>
            <person name="Leroy P."/>
            <person name="Li P."/>
            <person name="You F.M."/>
            <person name="Sun Q."/>
            <person name="Liu Z."/>
            <person name="Lyons E."/>
            <person name="Wicker T."/>
            <person name="Salzberg S.L."/>
            <person name="Devos K.M."/>
            <person name="Dvorak J."/>
        </authorList>
    </citation>
    <scope>NUCLEOTIDE SEQUENCE [LARGE SCALE GENOMIC DNA]</scope>
    <source>
        <strain evidence="2">cv. AL8/78</strain>
    </source>
</reference>
<accession>A0A453Q8Q8</accession>
<dbReference type="AlphaFoldDB" id="A0A453Q8Q8"/>
<protein>
    <submittedName>
        <fullName evidence="2">Uncharacterized protein</fullName>
    </submittedName>
</protein>
<reference evidence="2" key="4">
    <citation type="submission" date="2019-03" db="UniProtKB">
        <authorList>
            <consortium name="EnsemblPlants"/>
        </authorList>
    </citation>
    <scope>IDENTIFICATION</scope>
</reference>
<sequence length="63" mass="7086">GETCDWLVSTPGGKSKHKFTAGQGIPAPREEMKRKRGEVHGRIALRRALPVCTSRRVITIWKM</sequence>
<organism evidence="2 3">
    <name type="scientific">Aegilops tauschii subsp. strangulata</name>
    <name type="common">Goatgrass</name>
    <dbReference type="NCBI Taxonomy" id="200361"/>
    <lineage>
        <taxon>Eukaryota</taxon>
        <taxon>Viridiplantae</taxon>
        <taxon>Streptophyta</taxon>
        <taxon>Embryophyta</taxon>
        <taxon>Tracheophyta</taxon>
        <taxon>Spermatophyta</taxon>
        <taxon>Magnoliopsida</taxon>
        <taxon>Liliopsida</taxon>
        <taxon>Poales</taxon>
        <taxon>Poaceae</taxon>
        <taxon>BOP clade</taxon>
        <taxon>Pooideae</taxon>
        <taxon>Triticodae</taxon>
        <taxon>Triticeae</taxon>
        <taxon>Triticinae</taxon>
        <taxon>Aegilops</taxon>
    </lineage>
</organism>
<keyword evidence="3" id="KW-1185">Reference proteome</keyword>
<dbReference type="EnsemblPlants" id="AET6Gv21017100.4">
    <property type="protein sequence ID" value="AET6Gv21017100.4"/>
    <property type="gene ID" value="AET6Gv21017100"/>
</dbReference>
<evidence type="ECO:0000256" key="1">
    <source>
        <dbReference type="SAM" id="MobiDB-lite"/>
    </source>
</evidence>
<name>A0A453Q8Q8_AEGTS</name>
<evidence type="ECO:0000313" key="3">
    <source>
        <dbReference type="Proteomes" id="UP000015105"/>
    </source>
</evidence>
<proteinExistence type="predicted"/>
<evidence type="ECO:0000313" key="2">
    <source>
        <dbReference type="EnsemblPlants" id="AET6Gv21017100.4"/>
    </source>
</evidence>
<dbReference type="Proteomes" id="UP000015105">
    <property type="component" value="Chromosome 6D"/>
</dbReference>